<dbReference type="PANTHER" id="PTHR43334:SF1">
    <property type="entry name" value="3-HYDROXYPROPIONATE--COA LIGASE [ADP-FORMING]"/>
    <property type="match status" value="1"/>
</dbReference>
<dbReference type="Gene3D" id="3.40.630.30">
    <property type="match status" value="1"/>
</dbReference>
<protein>
    <submittedName>
        <fullName evidence="5">GCN5 family acetyltransferase</fullName>
    </submittedName>
</protein>
<comment type="similarity">
    <text evidence="4">In the N-terminal section; belongs to the acetate CoA ligase alpha subunit family.</text>
</comment>
<dbReference type="FunFam" id="3.30.1490.20:FF:000020">
    <property type="entry name" value="Protein lysine acetyltransferase"/>
    <property type="match status" value="1"/>
</dbReference>
<dbReference type="SUPFAM" id="SSF52210">
    <property type="entry name" value="Succinyl-CoA synthetase domains"/>
    <property type="match status" value="2"/>
</dbReference>
<dbReference type="SUPFAM" id="SSF56059">
    <property type="entry name" value="Glutathione synthetase ATP-binding domain-like"/>
    <property type="match status" value="1"/>
</dbReference>
<dbReference type="Gene3D" id="3.30.470.20">
    <property type="entry name" value="ATP-grasp fold, B domain"/>
    <property type="match status" value="1"/>
</dbReference>
<dbReference type="InterPro" id="IPR016181">
    <property type="entry name" value="Acyl_CoA_acyltransferase"/>
</dbReference>
<keyword evidence="6" id="KW-1185">Reference proteome</keyword>
<dbReference type="SMART" id="SM00881">
    <property type="entry name" value="CoA_binding"/>
    <property type="match status" value="1"/>
</dbReference>
<proteinExistence type="inferred from homology"/>
<dbReference type="InterPro" id="IPR051538">
    <property type="entry name" value="Acyl-CoA_Synth/Transferase"/>
</dbReference>
<dbReference type="PROSITE" id="PS50975">
    <property type="entry name" value="ATP_GRASP"/>
    <property type="match status" value="1"/>
</dbReference>
<dbReference type="SUPFAM" id="SSF51735">
    <property type="entry name" value="NAD(P)-binding Rossmann-fold domains"/>
    <property type="match status" value="1"/>
</dbReference>
<dbReference type="InterPro" id="IPR032875">
    <property type="entry name" value="Succ_CoA_lig_flav_dom"/>
</dbReference>
<dbReference type="InterPro" id="IPR016102">
    <property type="entry name" value="Succinyl-CoA_synth-like"/>
</dbReference>
<dbReference type="Gene3D" id="3.40.50.261">
    <property type="entry name" value="Succinyl-CoA synthetase domains"/>
    <property type="match status" value="2"/>
</dbReference>
<dbReference type="OrthoDB" id="9807426at2"/>
<dbReference type="InterPro" id="IPR013815">
    <property type="entry name" value="ATP_grasp_subdomain_1"/>
</dbReference>
<evidence type="ECO:0000256" key="1">
    <source>
        <dbReference type="ARBA" id="ARBA00022598"/>
    </source>
</evidence>
<dbReference type="GO" id="GO:0043758">
    <property type="term" value="F:acetate-CoA ligase (ADP-forming) activity"/>
    <property type="evidence" value="ECO:0007669"/>
    <property type="project" value="InterPro"/>
</dbReference>
<dbReference type="RefSeq" id="WP_085751299.1">
    <property type="nucleotide sequence ID" value="NZ_BSPR01000004.1"/>
</dbReference>
<name>A0A1W6LA10_9BURK</name>
<dbReference type="Gene3D" id="3.30.1490.20">
    <property type="entry name" value="ATP-grasp fold, A domain"/>
    <property type="match status" value="1"/>
</dbReference>
<dbReference type="Pfam" id="PF13607">
    <property type="entry name" value="Succ_CoA_lig"/>
    <property type="match status" value="1"/>
</dbReference>
<dbReference type="Proteomes" id="UP000193427">
    <property type="component" value="Chromosome"/>
</dbReference>
<dbReference type="KEGG" id="rgu:A4W93_14570"/>
<dbReference type="GO" id="GO:0046872">
    <property type="term" value="F:metal ion binding"/>
    <property type="evidence" value="ECO:0007669"/>
    <property type="project" value="InterPro"/>
</dbReference>
<gene>
    <name evidence="5" type="ORF">A4W93_14570</name>
</gene>
<accession>A0A1W6LA10</accession>
<evidence type="ECO:0000313" key="6">
    <source>
        <dbReference type="Proteomes" id="UP000193427"/>
    </source>
</evidence>
<evidence type="ECO:0000313" key="5">
    <source>
        <dbReference type="EMBL" id="ARN21018.1"/>
    </source>
</evidence>
<evidence type="ECO:0000256" key="4">
    <source>
        <dbReference type="ARBA" id="ARBA00060888"/>
    </source>
</evidence>
<dbReference type="InterPro" id="IPR036291">
    <property type="entry name" value="NAD(P)-bd_dom_sf"/>
</dbReference>
<keyword evidence="5" id="KW-0808">Transferase</keyword>
<dbReference type="InterPro" id="IPR043938">
    <property type="entry name" value="Ligase_CoA_dom"/>
</dbReference>
<dbReference type="Gene3D" id="3.40.50.720">
    <property type="entry name" value="NAD(P)-binding Rossmann-like Domain"/>
    <property type="match status" value="1"/>
</dbReference>
<dbReference type="InterPro" id="IPR011761">
    <property type="entry name" value="ATP-grasp"/>
</dbReference>
<organism evidence="5 6">
    <name type="scientific">Piscinibacter gummiphilus</name>
    <dbReference type="NCBI Taxonomy" id="946333"/>
    <lineage>
        <taxon>Bacteria</taxon>
        <taxon>Pseudomonadati</taxon>
        <taxon>Pseudomonadota</taxon>
        <taxon>Betaproteobacteria</taxon>
        <taxon>Burkholderiales</taxon>
        <taxon>Sphaerotilaceae</taxon>
        <taxon>Piscinibacter</taxon>
    </lineage>
</organism>
<evidence type="ECO:0000256" key="2">
    <source>
        <dbReference type="ARBA" id="ARBA00022741"/>
    </source>
</evidence>
<dbReference type="STRING" id="946333.A4W93_14570"/>
<keyword evidence="1" id="KW-0436">Ligase</keyword>
<dbReference type="GO" id="GO:0005524">
    <property type="term" value="F:ATP binding"/>
    <property type="evidence" value="ECO:0007669"/>
    <property type="project" value="UniProtKB-UniRule"/>
</dbReference>
<dbReference type="EMBL" id="CP015118">
    <property type="protein sequence ID" value="ARN21018.1"/>
    <property type="molecule type" value="Genomic_DNA"/>
</dbReference>
<dbReference type="Pfam" id="PF00583">
    <property type="entry name" value="Acetyltransf_1"/>
    <property type="match status" value="1"/>
</dbReference>
<dbReference type="Pfam" id="PF13549">
    <property type="entry name" value="ATP-grasp_5"/>
    <property type="match status" value="1"/>
</dbReference>
<dbReference type="AlphaFoldDB" id="A0A1W6LA10"/>
<keyword evidence="2" id="KW-0547">Nucleotide-binding</keyword>
<dbReference type="InterPro" id="IPR003781">
    <property type="entry name" value="CoA-bd"/>
</dbReference>
<dbReference type="Pfam" id="PF13380">
    <property type="entry name" value="CoA_binding_2"/>
    <property type="match status" value="1"/>
</dbReference>
<evidence type="ECO:0000256" key="3">
    <source>
        <dbReference type="ARBA" id="ARBA00022840"/>
    </source>
</evidence>
<sequence>MSIRNLDSLFDPSSVAVIGASLRPDRTGTVAWANLKAGGFKGRLFAVNPKYDELDGHPVVHRIDQLPEAPDLALICSPRHTVPEVVAQLAARGTRAAVVLTSGLGARRTQAALDAARPALLRLLGPDSIGLLTPHLGLNASAAPIGATPGAVAFVSQSAGLVTAVLDWAKGRQVGFSHVVSLGERADVDFGDMLDYLASDPRTRAILLYMEAMEAPRKFMSAARAAARNKPVIVVKAGRSEQGRRAAESHTRALAGSDLVFDAAISRAGMLRVDTLYQLFTAAETLARFRGNTGERLALLTNGGGAGVLAADAAAASGIELAELAPATVARLKELLPRGPEGHPVDVGGDAPVPLVVDALKALLSDPDAGATLFIHAPSARVRADDVAEALLPLAQGSPPKLLSCWLGDAAVADARQRVRAAGIPSYFTPEEAVRAFAMGVRYRHNQAQLMEAPQAASGGARADVEGARHLLRAALAGGRDVLTEPEAKSLLSLYGIPVVATRRVLPDPDVVEAAADAIGYPVVLKVLSADIDHKTDVGGVMLDLPDGAAVRQAAASMLKRVAAARPDAVIEGFTVQAMVRRAHTHELIVGGSIDPTFGPVVLFGAGGTSVELVADRAIGLPPLNEPLARAMVDRTRVSRLLKGWRDTPPADEPAVWQALVAVSRMLADLPELSVVDINPLVANHEGVIALDARIRIDPSRPGGEHRFAIRPYPSDLVESRVWQGRLVTLRPIRPEDEAQHLAFLRRLDPEDIRMRVFYSRRSIERSELARLTQIDYAREIAFVAVAAGEAHDETLGVVRAMTDPDNDSAEFAIVIRSDLKSGGLGRILMNKLIAYLKSQGTAKVVASVLTDNRTMRHFLRSLGFVEGPVEWGNDTVDVTLTLNPP</sequence>
<dbReference type="GO" id="GO:0016747">
    <property type="term" value="F:acyltransferase activity, transferring groups other than amino-acyl groups"/>
    <property type="evidence" value="ECO:0007669"/>
    <property type="project" value="InterPro"/>
</dbReference>
<dbReference type="SUPFAM" id="SSF55729">
    <property type="entry name" value="Acyl-CoA N-acyltransferases (Nat)"/>
    <property type="match status" value="1"/>
</dbReference>
<dbReference type="PANTHER" id="PTHR43334">
    <property type="entry name" value="ACETATE--COA LIGASE [ADP-FORMING]"/>
    <property type="match status" value="1"/>
</dbReference>
<dbReference type="PROSITE" id="PS51186">
    <property type="entry name" value="GNAT"/>
    <property type="match status" value="1"/>
</dbReference>
<keyword evidence="3" id="KW-0067">ATP-binding</keyword>
<dbReference type="InterPro" id="IPR000182">
    <property type="entry name" value="GNAT_dom"/>
</dbReference>
<dbReference type="Pfam" id="PF19045">
    <property type="entry name" value="Ligase_CoA_2"/>
    <property type="match status" value="1"/>
</dbReference>
<reference evidence="5 6" key="1">
    <citation type="submission" date="2016-04" db="EMBL/GenBank/DDBJ databases">
        <title>Complete genome sequence of natural rubber-degrading, novel Gram-negative bacterium, Rhizobacter gummiphilus strain NS21.</title>
        <authorList>
            <person name="Tabata M."/>
            <person name="Kasai D."/>
            <person name="Fukuda M."/>
        </authorList>
    </citation>
    <scope>NUCLEOTIDE SEQUENCE [LARGE SCALE GENOMIC DNA]</scope>
    <source>
        <strain evidence="5 6">NS21</strain>
    </source>
</reference>